<evidence type="ECO:0000313" key="2">
    <source>
        <dbReference type="EMBL" id="WDR04162.1"/>
    </source>
</evidence>
<dbReference type="InterPro" id="IPR011051">
    <property type="entry name" value="RmlC_Cupin_sf"/>
</dbReference>
<dbReference type="EMBL" id="CP118246">
    <property type="protein sequence ID" value="WDR04162.1"/>
    <property type="molecule type" value="Genomic_DNA"/>
</dbReference>
<proteinExistence type="predicted"/>
<evidence type="ECO:0000313" key="3">
    <source>
        <dbReference type="Proteomes" id="UP001220530"/>
    </source>
</evidence>
<dbReference type="PANTHER" id="PTHR40112">
    <property type="entry name" value="H2HPP ISOMERASE"/>
    <property type="match status" value="1"/>
</dbReference>
<accession>A0ABY7YSJ3</accession>
<gene>
    <name evidence="2" type="ORF">PSQ19_09295</name>
</gene>
<feature type="domain" description="Cupin type-2" evidence="1">
    <location>
        <begin position="37"/>
        <end position="92"/>
    </location>
</feature>
<dbReference type="Gene3D" id="2.60.120.10">
    <property type="entry name" value="Jelly Rolls"/>
    <property type="match status" value="1"/>
</dbReference>
<dbReference type="InterPro" id="IPR013096">
    <property type="entry name" value="Cupin_2"/>
</dbReference>
<dbReference type="Pfam" id="PF07883">
    <property type="entry name" value="Cupin_2"/>
    <property type="match status" value="1"/>
</dbReference>
<dbReference type="CDD" id="cd02238">
    <property type="entry name" value="cupin_KdgF"/>
    <property type="match status" value="1"/>
</dbReference>
<protein>
    <submittedName>
        <fullName evidence="2">Cupin domain-containing protein</fullName>
    </submittedName>
</protein>
<dbReference type="Proteomes" id="UP001220530">
    <property type="component" value="Chromosome"/>
</dbReference>
<dbReference type="PIRSF" id="PIRSF029883">
    <property type="entry name" value="KdgF"/>
    <property type="match status" value="1"/>
</dbReference>
<evidence type="ECO:0000259" key="1">
    <source>
        <dbReference type="Pfam" id="PF07883"/>
    </source>
</evidence>
<keyword evidence="3" id="KW-1185">Reference proteome</keyword>
<dbReference type="InterPro" id="IPR052535">
    <property type="entry name" value="Bacilysin_H2HPP_isomerase"/>
</dbReference>
<dbReference type="RefSeq" id="WP_282220546.1">
    <property type="nucleotide sequence ID" value="NZ_CP118246.1"/>
</dbReference>
<name>A0ABY7YSJ3_9HYPH</name>
<dbReference type="SUPFAM" id="SSF51182">
    <property type="entry name" value="RmlC-like cupins"/>
    <property type="match status" value="1"/>
</dbReference>
<dbReference type="InterPro" id="IPR014710">
    <property type="entry name" value="RmlC-like_jellyroll"/>
</dbReference>
<dbReference type="PANTHER" id="PTHR40112:SF1">
    <property type="entry name" value="H2HPP ISOMERASE"/>
    <property type="match status" value="1"/>
</dbReference>
<dbReference type="InterPro" id="IPR025499">
    <property type="entry name" value="KdgF"/>
</dbReference>
<sequence>MSEHKLFGKADSVAWMDVAPGTKRRVLLHLPELMQVEFKFEKGAGGALHSHPHIQVSHVLEGRFDVTIDGTTQTLEQGGSFIVPSGLMHGAKALIAGRLIEVFTPQRDEFL</sequence>
<organism evidence="2 3">
    <name type="scientific">Devosia algicola</name>
    <dbReference type="NCBI Taxonomy" id="3026418"/>
    <lineage>
        <taxon>Bacteria</taxon>
        <taxon>Pseudomonadati</taxon>
        <taxon>Pseudomonadota</taxon>
        <taxon>Alphaproteobacteria</taxon>
        <taxon>Hyphomicrobiales</taxon>
        <taxon>Devosiaceae</taxon>
        <taxon>Devosia</taxon>
    </lineage>
</organism>
<reference evidence="2 3" key="1">
    <citation type="submission" date="2023-02" db="EMBL/GenBank/DDBJ databases">
        <title>Devosia algicola sp. nov., isolated from the phycosphere of marine algae.</title>
        <authorList>
            <person name="Kim J.M."/>
            <person name="Lee J.K."/>
            <person name="Choi B.J."/>
            <person name="Bayburt H."/>
            <person name="Jeon C.O."/>
        </authorList>
    </citation>
    <scope>NUCLEOTIDE SEQUENCE [LARGE SCALE GENOMIC DNA]</scope>
    <source>
        <strain evidence="2 3">G20-9</strain>
    </source>
</reference>